<protein>
    <submittedName>
        <fullName evidence="1">Uncharacterized protein</fullName>
    </submittedName>
</protein>
<evidence type="ECO:0000313" key="1">
    <source>
        <dbReference type="EMBL" id="KAH7918303.1"/>
    </source>
</evidence>
<comment type="caution">
    <text evidence="1">The sequence shown here is derived from an EMBL/GenBank/DDBJ whole genome shotgun (WGS) entry which is preliminary data.</text>
</comment>
<accession>A0ACB8AZL2</accession>
<reference evidence="1" key="1">
    <citation type="journal article" date="2021" name="New Phytol.">
        <title>Evolutionary innovations through gain and loss of genes in the ectomycorrhizal Boletales.</title>
        <authorList>
            <person name="Wu G."/>
            <person name="Miyauchi S."/>
            <person name="Morin E."/>
            <person name="Kuo A."/>
            <person name="Drula E."/>
            <person name="Varga T."/>
            <person name="Kohler A."/>
            <person name="Feng B."/>
            <person name="Cao Y."/>
            <person name="Lipzen A."/>
            <person name="Daum C."/>
            <person name="Hundley H."/>
            <person name="Pangilinan J."/>
            <person name="Johnson J."/>
            <person name="Barry K."/>
            <person name="LaButti K."/>
            <person name="Ng V."/>
            <person name="Ahrendt S."/>
            <person name="Min B."/>
            <person name="Choi I.G."/>
            <person name="Park H."/>
            <person name="Plett J.M."/>
            <person name="Magnuson J."/>
            <person name="Spatafora J.W."/>
            <person name="Nagy L.G."/>
            <person name="Henrissat B."/>
            <person name="Grigoriev I.V."/>
            <person name="Yang Z.L."/>
            <person name="Xu J."/>
            <person name="Martin F.M."/>
        </authorList>
    </citation>
    <scope>NUCLEOTIDE SEQUENCE</scope>
    <source>
        <strain evidence="1">KUC20120723A-06</strain>
    </source>
</reference>
<dbReference type="Proteomes" id="UP000790709">
    <property type="component" value="Unassembled WGS sequence"/>
</dbReference>
<sequence length="286" mass="31986">MTSIDRASGLSSDHLATLAAHFLYVSQISLTRPIPQTTHPFYYSPFFHQHRHSNAVFQVQFAGRAEWANWRVKIMCLEVAELSYSLDYLVVMGTGRYQRIVGQRPGASIVADKLAAASELCSSATRSLFSLTRTNFAIERELSRLESEPFLIQPPLTQPIKRRQFCTIINAYEQDTTLAGWHAFLKDRDDLSALQADIKRAQDARDDAEGIMVELLGHLKIPPPAMVSLEALRLAADQKLDDMEGLLSREAGSDVPLIKLPRGKCLARRGKNRSHLKKRVAAGTTK</sequence>
<gene>
    <name evidence="1" type="ORF">BV22DRAFT_1041858</name>
</gene>
<organism evidence="1 2">
    <name type="scientific">Leucogyrophana mollusca</name>
    <dbReference type="NCBI Taxonomy" id="85980"/>
    <lineage>
        <taxon>Eukaryota</taxon>
        <taxon>Fungi</taxon>
        <taxon>Dikarya</taxon>
        <taxon>Basidiomycota</taxon>
        <taxon>Agaricomycotina</taxon>
        <taxon>Agaricomycetes</taxon>
        <taxon>Agaricomycetidae</taxon>
        <taxon>Boletales</taxon>
        <taxon>Boletales incertae sedis</taxon>
        <taxon>Leucogyrophana</taxon>
    </lineage>
</organism>
<dbReference type="EMBL" id="MU266809">
    <property type="protein sequence ID" value="KAH7918303.1"/>
    <property type="molecule type" value="Genomic_DNA"/>
</dbReference>
<evidence type="ECO:0000313" key="2">
    <source>
        <dbReference type="Proteomes" id="UP000790709"/>
    </source>
</evidence>
<proteinExistence type="predicted"/>
<name>A0ACB8AZL2_9AGAM</name>
<keyword evidence="2" id="KW-1185">Reference proteome</keyword>